<protein>
    <submittedName>
        <fullName evidence="1">Uncharacterized protein</fullName>
    </submittedName>
</protein>
<evidence type="ECO:0000313" key="1">
    <source>
        <dbReference type="EMBL" id="JAD82841.1"/>
    </source>
</evidence>
<reference evidence="1" key="2">
    <citation type="journal article" date="2015" name="Data Brief">
        <title>Shoot transcriptome of the giant reed, Arundo donax.</title>
        <authorList>
            <person name="Barrero R.A."/>
            <person name="Guerrero F.D."/>
            <person name="Moolhuijzen P."/>
            <person name="Goolsby J.A."/>
            <person name="Tidwell J."/>
            <person name="Bellgard S.E."/>
            <person name="Bellgard M.I."/>
        </authorList>
    </citation>
    <scope>NUCLEOTIDE SEQUENCE</scope>
    <source>
        <tissue evidence="1">Shoot tissue taken approximately 20 cm above the soil surface</tissue>
    </source>
</reference>
<organism evidence="1">
    <name type="scientific">Arundo donax</name>
    <name type="common">Giant reed</name>
    <name type="synonym">Donax arundinaceus</name>
    <dbReference type="NCBI Taxonomy" id="35708"/>
    <lineage>
        <taxon>Eukaryota</taxon>
        <taxon>Viridiplantae</taxon>
        <taxon>Streptophyta</taxon>
        <taxon>Embryophyta</taxon>
        <taxon>Tracheophyta</taxon>
        <taxon>Spermatophyta</taxon>
        <taxon>Magnoliopsida</taxon>
        <taxon>Liliopsida</taxon>
        <taxon>Poales</taxon>
        <taxon>Poaceae</taxon>
        <taxon>PACMAD clade</taxon>
        <taxon>Arundinoideae</taxon>
        <taxon>Arundineae</taxon>
        <taxon>Arundo</taxon>
    </lineage>
</organism>
<accession>A0A0A9D4S8</accession>
<dbReference type="EMBL" id="GBRH01215054">
    <property type="protein sequence ID" value="JAD82841.1"/>
    <property type="molecule type" value="Transcribed_RNA"/>
</dbReference>
<proteinExistence type="predicted"/>
<dbReference type="AlphaFoldDB" id="A0A0A9D4S8"/>
<name>A0A0A9D4S8_ARUDO</name>
<sequence>MLNGILAAFTICWEHWFYLKLLIMSGGEFILYRLSVNQLVKLCSLDVLYGCSAIVLSCSL</sequence>
<reference evidence="1" key="1">
    <citation type="submission" date="2014-09" db="EMBL/GenBank/DDBJ databases">
        <authorList>
            <person name="Magalhaes I.L.F."/>
            <person name="Oliveira U."/>
            <person name="Santos F.R."/>
            <person name="Vidigal T.H.D.A."/>
            <person name="Brescovit A.D."/>
            <person name="Santos A.J."/>
        </authorList>
    </citation>
    <scope>NUCLEOTIDE SEQUENCE</scope>
    <source>
        <tissue evidence="1">Shoot tissue taken approximately 20 cm above the soil surface</tissue>
    </source>
</reference>